<protein>
    <recommendedName>
        <fullName evidence="8">DUF4870 domain-containing protein</fullName>
    </recommendedName>
</protein>
<evidence type="ECO:0000313" key="7">
    <source>
        <dbReference type="Proteomes" id="UP000005522"/>
    </source>
</evidence>
<reference evidence="6 7" key="1">
    <citation type="journal article" date="2009" name="J. Bacteriol.">
        <title>Draft genome sequence of the extremely acidophilic bacterium Acidithiobacillus caldus ATCC 51756 reveals metabolic versatility in the genus Acidithiobacillus.</title>
        <authorList>
            <person name="Valdes J."/>
            <person name="Quatrini R."/>
            <person name="Hallberg K."/>
            <person name="Dopson M."/>
            <person name="Valenzuela P.D."/>
            <person name="Holmes D.S."/>
        </authorList>
    </citation>
    <scope>NUCLEOTIDE SEQUENCE [LARGE SCALE GENOMIC DNA]</scope>
    <source>
        <strain evidence="7">ATCC 51756 / DSM 8584 / KU</strain>
    </source>
</reference>
<dbReference type="EMBL" id="CP005986">
    <property type="protein sequence ID" value="AIA54578.1"/>
    <property type="molecule type" value="Genomic_DNA"/>
</dbReference>
<organism evidence="6 7">
    <name type="scientific">Acidithiobacillus caldus (strain ATCC 51756 / DSM 8584 / KU)</name>
    <dbReference type="NCBI Taxonomy" id="637389"/>
    <lineage>
        <taxon>Bacteria</taxon>
        <taxon>Pseudomonadati</taxon>
        <taxon>Pseudomonadota</taxon>
        <taxon>Acidithiobacillia</taxon>
        <taxon>Acidithiobacillales</taxon>
        <taxon>Acidithiobacillaceae</taxon>
        <taxon>Acidithiobacillus</taxon>
    </lineage>
</organism>
<evidence type="ECO:0008006" key="8">
    <source>
        <dbReference type="Google" id="ProtNLM"/>
    </source>
</evidence>
<evidence type="ECO:0000256" key="1">
    <source>
        <dbReference type="ARBA" id="ARBA00004141"/>
    </source>
</evidence>
<evidence type="ECO:0000256" key="5">
    <source>
        <dbReference type="SAM" id="Phobius"/>
    </source>
</evidence>
<feature type="transmembrane region" description="Helical" evidence="5">
    <location>
        <begin position="77"/>
        <end position="101"/>
    </location>
</feature>
<evidence type="ECO:0000313" key="6">
    <source>
        <dbReference type="EMBL" id="AIA54578.1"/>
    </source>
</evidence>
<dbReference type="Pfam" id="PF09685">
    <property type="entry name" value="MamF_MmsF"/>
    <property type="match status" value="1"/>
</dbReference>
<dbReference type="AlphaFoldDB" id="A0A059ZSU8"/>
<dbReference type="RefSeq" id="WP_004870866.1">
    <property type="nucleotide sequence ID" value="NZ_CP005986.1"/>
</dbReference>
<sequence>MEQPEQAISTVRPSSEDTNTATIVHLSGILFGIIVPLVLYLVKKDSASPWLRGQILEALNFQLTLLIAYLISGILSLLLVGLLFFGLLILVNLVFCILAAVQASSGADYRYPLALRLLK</sequence>
<dbReference type="eggNOG" id="COG3296">
    <property type="taxonomic scope" value="Bacteria"/>
</dbReference>
<keyword evidence="3 5" id="KW-1133">Transmembrane helix</keyword>
<feature type="transmembrane region" description="Helical" evidence="5">
    <location>
        <begin position="23"/>
        <end position="42"/>
    </location>
</feature>
<gene>
    <name evidence="6" type="ORF">Acaty_c0699</name>
</gene>
<dbReference type="HOGENOM" id="CLU_104196_2_0_6"/>
<accession>A0A059ZSU8</accession>
<feature type="transmembrane region" description="Helical" evidence="5">
    <location>
        <begin position="54"/>
        <end position="71"/>
    </location>
</feature>
<name>A0A059ZSU8_ACICK</name>
<evidence type="ECO:0000256" key="3">
    <source>
        <dbReference type="ARBA" id="ARBA00022989"/>
    </source>
</evidence>
<keyword evidence="2 5" id="KW-0812">Transmembrane</keyword>
<evidence type="ECO:0000256" key="2">
    <source>
        <dbReference type="ARBA" id="ARBA00022692"/>
    </source>
</evidence>
<dbReference type="InterPro" id="IPR019109">
    <property type="entry name" value="MamF_MmsF"/>
</dbReference>
<proteinExistence type="predicted"/>
<keyword evidence="4 5" id="KW-0472">Membrane</keyword>
<evidence type="ECO:0000256" key="4">
    <source>
        <dbReference type="ARBA" id="ARBA00023136"/>
    </source>
</evidence>
<dbReference type="Proteomes" id="UP000005522">
    <property type="component" value="Chromosome"/>
</dbReference>
<dbReference type="KEGG" id="acz:Acaty_c0699"/>
<comment type="subcellular location">
    <subcellularLocation>
        <location evidence="1">Membrane</location>
        <topology evidence="1">Multi-pass membrane protein</topology>
    </subcellularLocation>
</comment>